<evidence type="ECO:0000259" key="1">
    <source>
        <dbReference type="Pfam" id="PF02627"/>
    </source>
</evidence>
<keyword evidence="3" id="KW-1185">Reference proteome</keyword>
<dbReference type="PANTHER" id="PTHR34846">
    <property type="entry name" value="4-CARBOXYMUCONOLACTONE DECARBOXYLASE FAMILY PROTEIN (AFU_ORTHOLOGUE AFUA_6G11590)"/>
    <property type="match status" value="1"/>
</dbReference>
<sequence length="183" mass="20250">MARIKYLQRSDVAGVSDALFDRLERERKVPTANIFRALAHAPEILDQFLSYANAIRASSIDPKLRELAILTVGHATGSEYEIAHHKSHGLKAGISPEQLKAIADFETSPLFNEEERAIMAVAKECTLKVNVSDQTWGRAAAFLSERQLVELALNIAWYNSGVRIMGALAIELEDGYRQPQSSA</sequence>
<dbReference type="AlphaFoldDB" id="A0A5E4ZBQ5"/>
<dbReference type="InterPro" id="IPR029032">
    <property type="entry name" value="AhpD-like"/>
</dbReference>
<dbReference type="PANTHER" id="PTHR34846:SF11">
    <property type="entry name" value="4-CARBOXYMUCONOLACTONE DECARBOXYLASE FAMILY PROTEIN (AFU_ORTHOLOGUE AFUA_6G11590)"/>
    <property type="match status" value="1"/>
</dbReference>
<proteinExistence type="predicted"/>
<dbReference type="Gene3D" id="1.20.1290.10">
    <property type="entry name" value="AhpD-like"/>
    <property type="match status" value="1"/>
</dbReference>
<evidence type="ECO:0000313" key="3">
    <source>
        <dbReference type="Proteomes" id="UP000414233"/>
    </source>
</evidence>
<dbReference type="GO" id="GO:0051920">
    <property type="term" value="F:peroxiredoxin activity"/>
    <property type="evidence" value="ECO:0007669"/>
    <property type="project" value="InterPro"/>
</dbReference>
<reference evidence="2 3" key="1">
    <citation type="submission" date="2019-08" db="EMBL/GenBank/DDBJ databases">
        <authorList>
            <person name="Peeters C."/>
        </authorList>
    </citation>
    <scope>NUCLEOTIDE SEQUENCE [LARGE SCALE GENOMIC DNA]</scope>
    <source>
        <strain evidence="2 3">LMG 30175</strain>
    </source>
</reference>
<organism evidence="2 3">
    <name type="scientific">Pandoraea terrae</name>
    <dbReference type="NCBI Taxonomy" id="1537710"/>
    <lineage>
        <taxon>Bacteria</taxon>
        <taxon>Pseudomonadati</taxon>
        <taxon>Pseudomonadota</taxon>
        <taxon>Betaproteobacteria</taxon>
        <taxon>Burkholderiales</taxon>
        <taxon>Burkholderiaceae</taxon>
        <taxon>Pandoraea</taxon>
    </lineage>
</organism>
<dbReference type="Pfam" id="PF02627">
    <property type="entry name" value="CMD"/>
    <property type="match status" value="1"/>
</dbReference>
<protein>
    <submittedName>
        <fullName evidence="2">Alkylhydroperoxidase</fullName>
    </submittedName>
</protein>
<feature type="domain" description="Carboxymuconolactone decarboxylase-like" evidence="1">
    <location>
        <begin position="42"/>
        <end position="124"/>
    </location>
</feature>
<dbReference type="EMBL" id="CABPRZ010000035">
    <property type="protein sequence ID" value="VVE58042.1"/>
    <property type="molecule type" value="Genomic_DNA"/>
</dbReference>
<keyword evidence="2" id="KW-0560">Oxidoreductase</keyword>
<keyword evidence="2" id="KW-0575">Peroxidase</keyword>
<name>A0A5E4ZBQ5_9BURK</name>
<evidence type="ECO:0000313" key="2">
    <source>
        <dbReference type="EMBL" id="VVE58042.1"/>
    </source>
</evidence>
<dbReference type="InterPro" id="IPR003779">
    <property type="entry name" value="CMD-like"/>
</dbReference>
<accession>A0A5E4ZBQ5</accession>
<dbReference type="OrthoDB" id="4704294at2"/>
<dbReference type="Proteomes" id="UP000414233">
    <property type="component" value="Unassembled WGS sequence"/>
</dbReference>
<dbReference type="SUPFAM" id="SSF69118">
    <property type="entry name" value="AhpD-like"/>
    <property type="match status" value="1"/>
</dbReference>
<gene>
    <name evidence="2" type="ORF">PTE30175_05174</name>
</gene>
<dbReference type="RefSeq" id="WP_150699906.1">
    <property type="nucleotide sequence ID" value="NZ_CABPRZ010000035.1"/>
</dbReference>